<dbReference type="Pfam" id="PF09835">
    <property type="entry name" value="DUF2062"/>
    <property type="match status" value="1"/>
</dbReference>
<evidence type="ECO:0000256" key="1">
    <source>
        <dbReference type="SAM" id="Phobius"/>
    </source>
</evidence>
<dbReference type="InterPro" id="IPR018639">
    <property type="entry name" value="DUF2062"/>
</dbReference>
<dbReference type="PANTHER" id="PTHR35102">
    <property type="entry name" value="E3 UBIQUITIN-PROTEIN LIGASE"/>
    <property type="match status" value="1"/>
</dbReference>
<proteinExistence type="predicted"/>
<keyword evidence="1" id="KW-0472">Membrane</keyword>
<keyword evidence="1" id="KW-0812">Transmembrane</keyword>
<organism evidence="3 4">
    <name type="scientific">Pontibacter populi</name>
    <dbReference type="NCBI Taxonomy" id="890055"/>
    <lineage>
        <taxon>Bacteria</taxon>
        <taxon>Pseudomonadati</taxon>
        <taxon>Bacteroidota</taxon>
        <taxon>Cytophagia</taxon>
        <taxon>Cytophagales</taxon>
        <taxon>Hymenobacteraceae</taxon>
        <taxon>Pontibacter</taxon>
    </lineage>
</organism>
<protein>
    <submittedName>
        <fullName evidence="3">DUF2062 domain-containing protein</fullName>
    </submittedName>
</protein>
<feature type="transmembrane region" description="Helical" evidence="1">
    <location>
        <begin position="26"/>
        <end position="54"/>
    </location>
</feature>
<gene>
    <name evidence="3" type="ORF">ABS362_14735</name>
</gene>
<feature type="transmembrane region" description="Helical" evidence="1">
    <location>
        <begin position="109"/>
        <end position="142"/>
    </location>
</feature>
<keyword evidence="4" id="KW-1185">Reference proteome</keyword>
<feature type="transmembrane region" description="Helical" evidence="1">
    <location>
        <begin position="60"/>
        <end position="89"/>
    </location>
</feature>
<accession>A0ABV1RXG0</accession>
<name>A0ABV1RXG0_9BACT</name>
<dbReference type="Proteomes" id="UP001476807">
    <property type="component" value="Unassembled WGS sequence"/>
</dbReference>
<reference evidence="3 4" key="1">
    <citation type="submission" date="2024-06" db="EMBL/GenBank/DDBJ databases">
        <title>Pontibacter populi HYL7-15.</title>
        <authorList>
            <person name="Kim M.K."/>
        </authorList>
    </citation>
    <scope>NUCLEOTIDE SEQUENCE [LARGE SCALE GENOMIC DNA]</scope>
    <source>
        <strain evidence="3 4">HYL7-15</strain>
    </source>
</reference>
<evidence type="ECO:0000313" key="4">
    <source>
        <dbReference type="Proteomes" id="UP001476807"/>
    </source>
</evidence>
<dbReference type="RefSeq" id="WP_350413257.1">
    <property type="nucleotide sequence ID" value="NZ_JBEOKT010000014.1"/>
</dbReference>
<evidence type="ECO:0000313" key="3">
    <source>
        <dbReference type="EMBL" id="MER2998807.1"/>
    </source>
</evidence>
<evidence type="ECO:0000259" key="2">
    <source>
        <dbReference type="Pfam" id="PF09835"/>
    </source>
</evidence>
<dbReference type="EMBL" id="JBEOKT010000014">
    <property type="protein sequence ID" value="MER2998807.1"/>
    <property type="molecule type" value="Genomic_DNA"/>
</dbReference>
<feature type="domain" description="DUF2062" evidence="2">
    <location>
        <begin position="9"/>
        <end position="147"/>
    </location>
</feature>
<comment type="caution">
    <text evidence="3">The sequence shown here is derived from an EMBL/GenBank/DDBJ whole genome shotgun (WGS) entry which is preliminary data.</text>
</comment>
<dbReference type="PANTHER" id="PTHR35102:SF1">
    <property type="entry name" value="E3 UBIQUITIN-PROTEIN LIGASE"/>
    <property type="match status" value="1"/>
</dbReference>
<keyword evidence="1" id="KW-1133">Transmembrane helix</keyword>
<sequence>MKDFFRRRIVQPILNILKQGMSPRKLAATVAVGSVVGIIPALGVTTILGTALAARFRLNIAATVLISYLVQPLQILLVIPFIKLGIFLFGMSEFRLTIDEMMDMFRMDWVGALGTLWVANLAGIAAWSILSLPVGFTLYFSFLPLFNRFLPVATVPVEVTTEL</sequence>